<protein>
    <submittedName>
        <fullName evidence="1">PiggyBac transposable element-derived protein 4-like</fullName>
    </submittedName>
</protein>
<comment type="caution">
    <text evidence="1">The sequence shown here is derived from an EMBL/GenBank/DDBJ whole genome shotgun (WGS) entry which is preliminary data.</text>
</comment>
<organism evidence="1 2">
    <name type="scientific">Vespula squamosa</name>
    <name type="common">Southern yellow jacket</name>
    <name type="synonym">Wasp</name>
    <dbReference type="NCBI Taxonomy" id="30214"/>
    <lineage>
        <taxon>Eukaryota</taxon>
        <taxon>Metazoa</taxon>
        <taxon>Ecdysozoa</taxon>
        <taxon>Arthropoda</taxon>
        <taxon>Hexapoda</taxon>
        <taxon>Insecta</taxon>
        <taxon>Pterygota</taxon>
        <taxon>Neoptera</taxon>
        <taxon>Endopterygota</taxon>
        <taxon>Hymenoptera</taxon>
        <taxon>Apocrita</taxon>
        <taxon>Aculeata</taxon>
        <taxon>Vespoidea</taxon>
        <taxon>Vespidae</taxon>
        <taxon>Vespinae</taxon>
        <taxon>Vespula</taxon>
    </lineage>
</organism>
<dbReference type="EMBL" id="JAUDFV010000057">
    <property type="protein sequence ID" value="KAL2735723.1"/>
    <property type="molecule type" value="Genomic_DNA"/>
</dbReference>
<dbReference type="AlphaFoldDB" id="A0ABD2BTX9"/>
<evidence type="ECO:0000313" key="2">
    <source>
        <dbReference type="Proteomes" id="UP001607302"/>
    </source>
</evidence>
<sequence>MKTTNKFFGEFTVLKLMEPSTRYGRIITTEYFFMSTSLVVKILYKKTTIVGNFYGNKIELSKFAKQGKNDITDQMARKYSMKSKSQTWSAMGGAKKYQYLKSLSDMRSGQ</sequence>
<reference evidence="1 2" key="1">
    <citation type="journal article" date="2024" name="Ann. Entomol. Soc. Am.">
        <title>Genomic analyses of the southern and eastern yellowjacket wasps (Hymenoptera: Vespidae) reveal evolutionary signatures of social life.</title>
        <authorList>
            <person name="Catto M.A."/>
            <person name="Caine P.B."/>
            <person name="Orr S.E."/>
            <person name="Hunt B.G."/>
            <person name="Goodisman M.A.D."/>
        </authorList>
    </citation>
    <scope>NUCLEOTIDE SEQUENCE [LARGE SCALE GENOMIC DNA]</scope>
    <source>
        <strain evidence="1">233</strain>
        <tissue evidence="1">Head and thorax</tissue>
    </source>
</reference>
<proteinExistence type="predicted"/>
<accession>A0ABD2BTX9</accession>
<evidence type="ECO:0000313" key="1">
    <source>
        <dbReference type="EMBL" id="KAL2735723.1"/>
    </source>
</evidence>
<name>A0ABD2BTX9_VESSQ</name>
<dbReference type="Proteomes" id="UP001607302">
    <property type="component" value="Unassembled WGS sequence"/>
</dbReference>
<gene>
    <name evidence="1" type="ORF">V1478_002737</name>
</gene>
<keyword evidence="2" id="KW-1185">Reference proteome</keyword>